<evidence type="ECO:0000256" key="5">
    <source>
        <dbReference type="SAM" id="MobiDB-lite"/>
    </source>
</evidence>
<evidence type="ECO:0000256" key="2">
    <source>
        <dbReference type="ARBA" id="ARBA00006662"/>
    </source>
</evidence>
<dbReference type="GO" id="GO:0005794">
    <property type="term" value="C:Golgi apparatus"/>
    <property type="evidence" value="ECO:0007669"/>
    <property type="project" value="UniProtKB-SubCell"/>
</dbReference>
<dbReference type="Proteomes" id="UP001566132">
    <property type="component" value="Unassembled WGS sequence"/>
</dbReference>
<dbReference type="InterPro" id="IPR026109">
    <property type="entry name" value="GKAP1"/>
</dbReference>
<evidence type="ECO:0000256" key="3">
    <source>
        <dbReference type="ARBA" id="ARBA00023034"/>
    </source>
</evidence>
<name>A0ABD1E9Y0_HYPHA</name>
<keyword evidence="4" id="KW-0175">Coiled coil</keyword>
<evidence type="ECO:0000256" key="4">
    <source>
        <dbReference type="ARBA" id="ARBA00023054"/>
    </source>
</evidence>
<evidence type="ECO:0000313" key="6">
    <source>
        <dbReference type="EMBL" id="KAL1491472.1"/>
    </source>
</evidence>
<gene>
    <name evidence="6" type="ORF">ABEB36_012067</name>
</gene>
<feature type="region of interest" description="Disordered" evidence="5">
    <location>
        <begin position="324"/>
        <end position="355"/>
    </location>
</feature>
<keyword evidence="7" id="KW-1185">Reference proteome</keyword>
<dbReference type="AlphaFoldDB" id="A0ABD1E9Y0"/>
<protein>
    <recommendedName>
        <fullName evidence="8">G kinase-anchoring protein 1</fullName>
    </recommendedName>
</protein>
<dbReference type="PANTHER" id="PTHR14899:SF0">
    <property type="entry name" value="G KINASE-ANCHORING PROTEIN 1"/>
    <property type="match status" value="1"/>
</dbReference>
<sequence>MSRAKTSVYYRGKNNTFIFAGLFASVKVRIFIFCFDANSLSTEKSMMDIAVPSRFACLKIEDEDSRPRNDNVKKTQEVKRTKRPTSTKGASQSASSTSVNASQRKTVAEKIKSAPSTKKQKKIQQSVDKNWEEWQKKDSKFVNDVFEEQMQSAILQSKLEFEQQKKTGPAKQEVEQSQGKKKKGKTMSLDQFLDKNNIESTKNNVKPKKPKDFFQEVYKGVSVILTNEQVEQNRKDRQDVVDDVMSLAQCQEKLDNERIKNVRLEKELEEAKKEIASVKKRNATLCSMLSQGEMKDKAQVLLELERLTTVKEELTEEVTNLHKLLEQERSNKISQTNQAESHGKYSKDKSKKKKH</sequence>
<reference evidence="6 7" key="1">
    <citation type="submission" date="2024-05" db="EMBL/GenBank/DDBJ databases">
        <title>Genetic variation in Jamaican populations of the coffee berry borer (Hypothenemus hampei).</title>
        <authorList>
            <person name="Errbii M."/>
            <person name="Myrie A."/>
        </authorList>
    </citation>
    <scope>NUCLEOTIDE SEQUENCE [LARGE SCALE GENOMIC DNA]</scope>
    <source>
        <strain evidence="6">JA-Hopewell-2020-01-JO</strain>
        <tissue evidence="6">Whole body</tissue>
    </source>
</reference>
<comment type="subcellular location">
    <subcellularLocation>
        <location evidence="1">Golgi apparatus</location>
    </subcellularLocation>
</comment>
<feature type="compositionally biased region" description="Low complexity" evidence="5">
    <location>
        <begin position="86"/>
        <end position="102"/>
    </location>
</feature>
<comment type="similarity">
    <text evidence="2">Belongs to the GKAP1 family.</text>
</comment>
<organism evidence="6 7">
    <name type="scientific">Hypothenemus hampei</name>
    <name type="common">Coffee berry borer</name>
    <dbReference type="NCBI Taxonomy" id="57062"/>
    <lineage>
        <taxon>Eukaryota</taxon>
        <taxon>Metazoa</taxon>
        <taxon>Ecdysozoa</taxon>
        <taxon>Arthropoda</taxon>
        <taxon>Hexapoda</taxon>
        <taxon>Insecta</taxon>
        <taxon>Pterygota</taxon>
        <taxon>Neoptera</taxon>
        <taxon>Endopterygota</taxon>
        <taxon>Coleoptera</taxon>
        <taxon>Polyphaga</taxon>
        <taxon>Cucujiformia</taxon>
        <taxon>Curculionidae</taxon>
        <taxon>Scolytinae</taxon>
        <taxon>Hypothenemus</taxon>
    </lineage>
</organism>
<proteinExistence type="inferred from homology"/>
<keyword evidence="3" id="KW-0333">Golgi apparatus</keyword>
<dbReference type="PANTHER" id="PTHR14899">
    <property type="entry name" value="G KINASE ANCHORING PROTEIN 1"/>
    <property type="match status" value="1"/>
</dbReference>
<comment type="caution">
    <text evidence="6">The sequence shown here is derived from an EMBL/GenBank/DDBJ whole genome shotgun (WGS) entry which is preliminary data.</text>
</comment>
<evidence type="ECO:0000256" key="1">
    <source>
        <dbReference type="ARBA" id="ARBA00004555"/>
    </source>
</evidence>
<feature type="region of interest" description="Disordered" evidence="5">
    <location>
        <begin position="162"/>
        <end position="207"/>
    </location>
</feature>
<feature type="region of interest" description="Disordered" evidence="5">
    <location>
        <begin position="66"/>
        <end position="125"/>
    </location>
</feature>
<evidence type="ECO:0000313" key="7">
    <source>
        <dbReference type="Proteomes" id="UP001566132"/>
    </source>
</evidence>
<accession>A0ABD1E9Y0</accession>
<evidence type="ECO:0008006" key="8">
    <source>
        <dbReference type="Google" id="ProtNLM"/>
    </source>
</evidence>
<dbReference type="EMBL" id="JBDJPC010000009">
    <property type="protein sequence ID" value="KAL1491472.1"/>
    <property type="molecule type" value="Genomic_DNA"/>
</dbReference>
<feature type="compositionally biased region" description="Basic and acidic residues" evidence="5">
    <location>
        <begin position="66"/>
        <end position="79"/>
    </location>
</feature>